<protein>
    <recommendedName>
        <fullName evidence="4">Zinc finger CHC2-type domain-containing protein</fullName>
    </recommendedName>
</protein>
<name>A0A7S8E790_9CHLR</name>
<evidence type="ECO:0000259" key="4">
    <source>
        <dbReference type="SMART" id="SM00400"/>
    </source>
</evidence>
<dbReference type="GO" id="GO:0006269">
    <property type="term" value="P:DNA replication, synthesis of primer"/>
    <property type="evidence" value="ECO:0007669"/>
    <property type="project" value="TreeGrafter"/>
</dbReference>
<sequence>MIDVERIKQNIDCRDLIERDLGKPKYRSNKYSTYKCPLHNEEKGYSFGVYGDPWVCFGKCGHGGDAISWLIEWHNLSFQEACERLSSGDLPKLQQPIHTSKNRVSVLSEPPDLEWRSRAEEIVKQAEVNLWGEQGTRALHYLKEQRGLTEATILEPRLGYIQGDYREWKTLSGLIVPCGVTIPWYADQMLWGVKVRRAAGQQRYQQVSGGNIKGCPYLADTIQPGLPLMITEGDLIR</sequence>
<dbReference type="Proteomes" id="UP000594468">
    <property type="component" value="Chromosome"/>
</dbReference>
<dbReference type="EMBL" id="CP062983">
    <property type="protein sequence ID" value="QPC81666.1"/>
    <property type="molecule type" value="Genomic_DNA"/>
</dbReference>
<organism evidence="5 6">
    <name type="scientific">Phototrophicus methaneseepsis</name>
    <dbReference type="NCBI Taxonomy" id="2710758"/>
    <lineage>
        <taxon>Bacteria</taxon>
        <taxon>Bacillati</taxon>
        <taxon>Chloroflexota</taxon>
        <taxon>Candidatus Thermofontia</taxon>
        <taxon>Phototrophicales</taxon>
        <taxon>Phototrophicaceae</taxon>
        <taxon>Phototrophicus</taxon>
    </lineage>
</organism>
<evidence type="ECO:0000313" key="5">
    <source>
        <dbReference type="EMBL" id="QPC81666.1"/>
    </source>
</evidence>
<proteinExistence type="predicted"/>
<keyword evidence="6" id="KW-1185">Reference proteome</keyword>
<feature type="domain" description="Zinc finger CHC2-type" evidence="4">
    <location>
        <begin position="34"/>
        <end position="86"/>
    </location>
</feature>
<accession>A0A7S8E790</accession>
<keyword evidence="3" id="KW-0862">Zinc</keyword>
<keyword evidence="2" id="KW-0863">Zinc-finger</keyword>
<evidence type="ECO:0000256" key="2">
    <source>
        <dbReference type="ARBA" id="ARBA00022771"/>
    </source>
</evidence>
<dbReference type="RefSeq" id="WP_195169737.1">
    <property type="nucleotide sequence ID" value="NZ_CP062983.1"/>
</dbReference>
<evidence type="ECO:0000256" key="3">
    <source>
        <dbReference type="ARBA" id="ARBA00022833"/>
    </source>
</evidence>
<dbReference type="GO" id="GO:0005737">
    <property type="term" value="C:cytoplasm"/>
    <property type="evidence" value="ECO:0007669"/>
    <property type="project" value="TreeGrafter"/>
</dbReference>
<dbReference type="InterPro" id="IPR002694">
    <property type="entry name" value="Znf_CHC2"/>
</dbReference>
<dbReference type="InterPro" id="IPR036977">
    <property type="entry name" value="DNA_primase_Znf_CHC2"/>
</dbReference>
<dbReference type="Gene3D" id="3.90.580.10">
    <property type="entry name" value="Zinc finger, CHC2-type domain"/>
    <property type="match status" value="1"/>
</dbReference>
<reference evidence="5 6" key="1">
    <citation type="submission" date="2020-02" db="EMBL/GenBank/DDBJ databases">
        <authorList>
            <person name="Zheng R.K."/>
            <person name="Sun C.M."/>
        </authorList>
    </citation>
    <scope>NUCLEOTIDE SEQUENCE [LARGE SCALE GENOMIC DNA]</scope>
    <source>
        <strain evidence="6">rifampicinis</strain>
    </source>
</reference>
<dbReference type="AlphaFoldDB" id="A0A7S8E790"/>
<dbReference type="GO" id="GO:0008270">
    <property type="term" value="F:zinc ion binding"/>
    <property type="evidence" value="ECO:0007669"/>
    <property type="project" value="UniProtKB-KW"/>
</dbReference>
<evidence type="ECO:0000256" key="1">
    <source>
        <dbReference type="ARBA" id="ARBA00022723"/>
    </source>
</evidence>
<dbReference type="PANTHER" id="PTHR30313">
    <property type="entry name" value="DNA PRIMASE"/>
    <property type="match status" value="1"/>
</dbReference>
<gene>
    <name evidence="5" type="ORF">G4Y79_18520</name>
</gene>
<dbReference type="GO" id="GO:0003899">
    <property type="term" value="F:DNA-directed RNA polymerase activity"/>
    <property type="evidence" value="ECO:0007669"/>
    <property type="project" value="InterPro"/>
</dbReference>
<dbReference type="SMART" id="SM00400">
    <property type="entry name" value="ZnF_CHCC"/>
    <property type="match status" value="1"/>
</dbReference>
<dbReference type="InterPro" id="IPR050219">
    <property type="entry name" value="DnaG_primase"/>
</dbReference>
<dbReference type="PANTHER" id="PTHR30313:SF2">
    <property type="entry name" value="DNA PRIMASE"/>
    <property type="match status" value="1"/>
</dbReference>
<dbReference type="KEGG" id="pmet:G4Y79_18520"/>
<dbReference type="SUPFAM" id="SSF57783">
    <property type="entry name" value="Zinc beta-ribbon"/>
    <property type="match status" value="1"/>
</dbReference>
<dbReference type="Pfam" id="PF01807">
    <property type="entry name" value="Zn_ribbon_DnaG"/>
    <property type="match status" value="1"/>
</dbReference>
<keyword evidence="1" id="KW-0479">Metal-binding</keyword>
<evidence type="ECO:0000313" key="6">
    <source>
        <dbReference type="Proteomes" id="UP000594468"/>
    </source>
</evidence>
<dbReference type="GO" id="GO:0003677">
    <property type="term" value="F:DNA binding"/>
    <property type="evidence" value="ECO:0007669"/>
    <property type="project" value="InterPro"/>
</dbReference>